<evidence type="ECO:0000256" key="4">
    <source>
        <dbReference type="ARBA" id="ARBA00023136"/>
    </source>
</evidence>
<keyword evidence="4 5" id="KW-0472">Membrane</keyword>
<dbReference type="AlphaFoldDB" id="A0A0N1H314"/>
<evidence type="ECO:0000313" key="7">
    <source>
        <dbReference type="Proteomes" id="UP000038010"/>
    </source>
</evidence>
<gene>
    <name evidence="6" type="ORF">AB675_7208</name>
</gene>
<dbReference type="GO" id="GO:0016020">
    <property type="term" value="C:membrane"/>
    <property type="evidence" value="ECO:0007669"/>
    <property type="project" value="UniProtKB-SubCell"/>
</dbReference>
<comment type="subcellular location">
    <subcellularLocation>
        <location evidence="1">Membrane</location>
        <topology evidence="1">Multi-pass membrane protein</topology>
    </subcellularLocation>
</comment>
<dbReference type="VEuPathDB" id="FungiDB:AB675_7208"/>
<evidence type="ECO:0000313" key="6">
    <source>
        <dbReference type="EMBL" id="KPI35076.1"/>
    </source>
</evidence>
<keyword evidence="2 5" id="KW-0812">Transmembrane</keyword>
<dbReference type="Proteomes" id="UP000038010">
    <property type="component" value="Unassembled WGS sequence"/>
</dbReference>
<dbReference type="InterPro" id="IPR035952">
    <property type="entry name" value="Rhomboid-like_sf"/>
</dbReference>
<accession>A0A0N1H314</accession>
<evidence type="ECO:0000256" key="1">
    <source>
        <dbReference type="ARBA" id="ARBA00004141"/>
    </source>
</evidence>
<feature type="transmembrane region" description="Helical" evidence="5">
    <location>
        <begin position="264"/>
        <end position="282"/>
    </location>
</feature>
<dbReference type="EMBL" id="LFJN01000045">
    <property type="protein sequence ID" value="KPI35076.1"/>
    <property type="molecule type" value="Genomic_DNA"/>
</dbReference>
<protein>
    <submittedName>
        <fullName evidence="6">Uncharacterized protein</fullName>
    </submittedName>
</protein>
<evidence type="ECO:0000256" key="2">
    <source>
        <dbReference type="ARBA" id="ARBA00022692"/>
    </source>
</evidence>
<proteinExistence type="predicted"/>
<feature type="transmembrane region" description="Helical" evidence="5">
    <location>
        <begin position="294"/>
        <end position="316"/>
    </location>
</feature>
<dbReference type="RefSeq" id="XP_017995039.1">
    <property type="nucleotide sequence ID" value="XM_018147558.1"/>
</dbReference>
<name>A0A0N1H314_9EURO</name>
<comment type="caution">
    <text evidence="6">The sequence shown here is derived from an EMBL/GenBank/DDBJ whole genome shotgun (WGS) entry which is preliminary data.</text>
</comment>
<reference evidence="6 7" key="1">
    <citation type="submission" date="2015-06" db="EMBL/GenBank/DDBJ databases">
        <title>Draft genome of the ant-associated black yeast Phialophora attae CBS 131958.</title>
        <authorList>
            <person name="Moreno L.F."/>
            <person name="Stielow B.J."/>
            <person name="de Hoog S."/>
            <person name="Vicente V.A."/>
            <person name="Weiss V.A."/>
            <person name="de Vries M."/>
            <person name="Cruz L.M."/>
            <person name="Souza E.M."/>
        </authorList>
    </citation>
    <scope>NUCLEOTIDE SEQUENCE [LARGE SCALE GENOMIC DNA]</scope>
    <source>
        <strain evidence="6 7">CBS 131958</strain>
    </source>
</reference>
<evidence type="ECO:0000256" key="5">
    <source>
        <dbReference type="SAM" id="Phobius"/>
    </source>
</evidence>
<keyword evidence="7" id="KW-1185">Reference proteome</keyword>
<organism evidence="6 7">
    <name type="scientific">Cyphellophora attinorum</name>
    <dbReference type="NCBI Taxonomy" id="1664694"/>
    <lineage>
        <taxon>Eukaryota</taxon>
        <taxon>Fungi</taxon>
        <taxon>Dikarya</taxon>
        <taxon>Ascomycota</taxon>
        <taxon>Pezizomycotina</taxon>
        <taxon>Eurotiomycetes</taxon>
        <taxon>Chaetothyriomycetidae</taxon>
        <taxon>Chaetothyriales</taxon>
        <taxon>Cyphellophoraceae</taxon>
        <taxon>Cyphellophora</taxon>
    </lineage>
</organism>
<sequence>MPWPLDGPLAFLGWTYIGVAAFCHAEGALLRSSYFAGTSYRKDYLNFHKWACNRLELQAPKFVTGVPHSTVLELFLQDYRVSLMSHRKPTWTQLFLPSIIHLNPVHLYASVRSVWVMFDTAQGDGPSAQLLPLSVMLAASTIGHRLDWLVRQFLFFSLPVSQQNEVSLERLRNETANYRRASWRGFMRNTCQLRLGPAWKNLKDFLRHSTELSTLSMIDPSIGASSGFAALRTMFALIAPRAVFGNIADTVGRSIASNLAEEDFFPYLAAFTGTTMLSRFFNEIAWMYPWMRTYLFPNQLTTLILTSAAECLQIVFGLAPRISHLSHLTGSIAGAGLLIGICGYLRLLRAVRANLAAR</sequence>
<evidence type="ECO:0000256" key="3">
    <source>
        <dbReference type="ARBA" id="ARBA00022989"/>
    </source>
</evidence>
<dbReference type="SUPFAM" id="SSF144091">
    <property type="entry name" value="Rhomboid-like"/>
    <property type="match status" value="1"/>
</dbReference>
<dbReference type="GeneID" id="28739438"/>
<feature type="transmembrane region" description="Helical" evidence="5">
    <location>
        <begin position="328"/>
        <end position="348"/>
    </location>
</feature>
<keyword evidence="3 5" id="KW-1133">Transmembrane helix</keyword>